<dbReference type="GO" id="GO:0006508">
    <property type="term" value="P:proteolysis"/>
    <property type="evidence" value="ECO:0007669"/>
    <property type="project" value="UniProtKB-KW"/>
</dbReference>
<evidence type="ECO:0000313" key="10">
    <source>
        <dbReference type="Proteomes" id="UP000225706"/>
    </source>
</evidence>
<keyword evidence="7" id="KW-0695">RNA-directed DNA polymerase</keyword>
<dbReference type="GO" id="GO:0003964">
    <property type="term" value="F:RNA-directed DNA polymerase activity"/>
    <property type="evidence" value="ECO:0007669"/>
    <property type="project" value="UniProtKB-KW"/>
</dbReference>
<dbReference type="InterPro" id="IPR043502">
    <property type="entry name" value="DNA/RNA_pol_sf"/>
</dbReference>
<reference evidence="10" key="1">
    <citation type="journal article" date="2017" name="bioRxiv">
        <title>Comparative analysis of the genomes of Stylophora pistillata and Acropora digitifera provides evidence for extensive differences between species of corals.</title>
        <authorList>
            <person name="Voolstra C.R."/>
            <person name="Li Y."/>
            <person name="Liew Y.J."/>
            <person name="Baumgarten S."/>
            <person name="Zoccola D."/>
            <person name="Flot J.-F."/>
            <person name="Tambutte S."/>
            <person name="Allemand D."/>
            <person name="Aranda M."/>
        </authorList>
    </citation>
    <scope>NUCLEOTIDE SEQUENCE [LARGE SCALE GENOMIC DNA]</scope>
</reference>
<dbReference type="Pfam" id="PF17919">
    <property type="entry name" value="RT_RNaseH_2"/>
    <property type="match status" value="1"/>
</dbReference>
<evidence type="ECO:0000313" key="9">
    <source>
        <dbReference type="EMBL" id="PFX20733.1"/>
    </source>
</evidence>
<evidence type="ECO:0000256" key="7">
    <source>
        <dbReference type="ARBA" id="ARBA00022918"/>
    </source>
</evidence>
<dbReference type="GO" id="GO:0004519">
    <property type="term" value="F:endonuclease activity"/>
    <property type="evidence" value="ECO:0007669"/>
    <property type="project" value="UniProtKB-KW"/>
</dbReference>
<protein>
    <submittedName>
        <fullName evidence="9">Retrovirus-related Pol polyprotein</fullName>
    </submittedName>
</protein>
<keyword evidence="1" id="KW-0645">Protease</keyword>
<keyword evidence="2" id="KW-0808">Transferase</keyword>
<dbReference type="PANTHER" id="PTHR33064">
    <property type="entry name" value="POL PROTEIN"/>
    <property type="match status" value="1"/>
</dbReference>
<gene>
    <name evidence="9" type="primary">pol</name>
    <name evidence="9" type="ORF">AWC38_SpisGene14779</name>
</gene>
<dbReference type="GO" id="GO:0008233">
    <property type="term" value="F:peptidase activity"/>
    <property type="evidence" value="ECO:0007669"/>
    <property type="project" value="UniProtKB-KW"/>
</dbReference>
<dbReference type="FunFam" id="3.10.10.10:FF:000007">
    <property type="entry name" value="Retrovirus-related Pol polyprotein from transposon 17.6-like Protein"/>
    <property type="match status" value="1"/>
</dbReference>
<dbReference type="FunFam" id="3.30.70.270:FF:000020">
    <property type="entry name" value="Transposon Tf2-6 polyprotein-like Protein"/>
    <property type="match status" value="1"/>
</dbReference>
<dbReference type="Gene3D" id="3.30.70.270">
    <property type="match status" value="2"/>
</dbReference>
<keyword evidence="6" id="KW-0378">Hydrolase</keyword>
<evidence type="ECO:0000256" key="4">
    <source>
        <dbReference type="ARBA" id="ARBA00022722"/>
    </source>
</evidence>
<dbReference type="Proteomes" id="UP000225706">
    <property type="component" value="Unassembled WGS sequence"/>
</dbReference>
<name>A0A2B4RVB2_STYPI</name>
<dbReference type="PANTHER" id="PTHR33064:SF39">
    <property type="match status" value="1"/>
</dbReference>
<feature type="domain" description="Reverse transcriptase" evidence="8">
    <location>
        <begin position="1"/>
        <end position="128"/>
    </location>
</feature>
<dbReference type="Pfam" id="PF00078">
    <property type="entry name" value="RVT_1"/>
    <property type="match status" value="1"/>
</dbReference>
<keyword evidence="3" id="KW-0548">Nucleotidyltransferase</keyword>
<comment type="caution">
    <text evidence="9">The sequence shown here is derived from an EMBL/GenBank/DDBJ whole genome shotgun (WGS) entry which is preliminary data.</text>
</comment>
<sequence>MIDSLAGAKFFSTLDFISAYHAFEIHPDDREKTAFSTKQGHWQWKRVPFGLCNAAPFFVRQIASLLTGMTWEELLAFFDDVLLFSPTFAKHCESLDRALSLIEEAGLKVKPEKCRILPKRVPFVGHILSEQGMSTDPEKVSAVMSWPPPTTVSELRVFLGKVGYYRKFIPDFATLAHPLFQLEEKGRQFEWSIACQKSFDGLKQALCAAPVLGFPQFDLPFVLDTDASTTGVAAVLSQVQD</sequence>
<feature type="non-terminal residue" evidence="9">
    <location>
        <position position="241"/>
    </location>
</feature>
<dbReference type="SUPFAM" id="SSF56672">
    <property type="entry name" value="DNA/RNA polymerases"/>
    <property type="match status" value="1"/>
</dbReference>
<dbReference type="STRING" id="50429.A0A2B4RVB2"/>
<evidence type="ECO:0000256" key="3">
    <source>
        <dbReference type="ARBA" id="ARBA00022695"/>
    </source>
</evidence>
<dbReference type="InterPro" id="IPR051320">
    <property type="entry name" value="Viral_Replic_Matur_Polypro"/>
</dbReference>
<keyword evidence="5" id="KW-0255">Endonuclease</keyword>
<dbReference type="InterPro" id="IPR041577">
    <property type="entry name" value="RT_RNaseH_2"/>
</dbReference>
<evidence type="ECO:0000256" key="5">
    <source>
        <dbReference type="ARBA" id="ARBA00022759"/>
    </source>
</evidence>
<evidence type="ECO:0000259" key="8">
    <source>
        <dbReference type="PROSITE" id="PS50878"/>
    </source>
</evidence>
<dbReference type="Gene3D" id="3.10.10.10">
    <property type="entry name" value="HIV Type 1 Reverse Transcriptase, subunit A, domain 1"/>
    <property type="match status" value="1"/>
</dbReference>
<accession>A0A2B4RVB2</accession>
<evidence type="ECO:0000256" key="6">
    <source>
        <dbReference type="ARBA" id="ARBA00022801"/>
    </source>
</evidence>
<evidence type="ECO:0000256" key="2">
    <source>
        <dbReference type="ARBA" id="ARBA00022679"/>
    </source>
</evidence>
<dbReference type="CDD" id="cd01647">
    <property type="entry name" value="RT_LTR"/>
    <property type="match status" value="1"/>
</dbReference>
<organism evidence="9 10">
    <name type="scientific">Stylophora pistillata</name>
    <name type="common">Smooth cauliflower coral</name>
    <dbReference type="NCBI Taxonomy" id="50429"/>
    <lineage>
        <taxon>Eukaryota</taxon>
        <taxon>Metazoa</taxon>
        <taxon>Cnidaria</taxon>
        <taxon>Anthozoa</taxon>
        <taxon>Hexacorallia</taxon>
        <taxon>Scleractinia</taxon>
        <taxon>Astrocoeniina</taxon>
        <taxon>Pocilloporidae</taxon>
        <taxon>Stylophora</taxon>
    </lineage>
</organism>
<evidence type="ECO:0000256" key="1">
    <source>
        <dbReference type="ARBA" id="ARBA00022670"/>
    </source>
</evidence>
<keyword evidence="4" id="KW-0540">Nuclease</keyword>
<proteinExistence type="predicted"/>
<dbReference type="InterPro" id="IPR000477">
    <property type="entry name" value="RT_dom"/>
</dbReference>
<keyword evidence="10" id="KW-1185">Reference proteome</keyword>
<dbReference type="EMBL" id="LSMT01000305">
    <property type="protein sequence ID" value="PFX20733.1"/>
    <property type="molecule type" value="Genomic_DNA"/>
</dbReference>
<dbReference type="InterPro" id="IPR043128">
    <property type="entry name" value="Rev_trsase/Diguanyl_cyclase"/>
</dbReference>
<dbReference type="PROSITE" id="PS50878">
    <property type="entry name" value="RT_POL"/>
    <property type="match status" value="1"/>
</dbReference>
<dbReference type="AlphaFoldDB" id="A0A2B4RVB2"/>